<dbReference type="Proteomes" id="UP000424462">
    <property type="component" value="Chromosome"/>
</dbReference>
<feature type="transmembrane region" description="Helical" evidence="1">
    <location>
        <begin position="335"/>
        <end position="357"/>
    </location>
</feature>
<feature type="transmembrane region" description="Helical" evidence="1">
    <location>
        <begin position="268"/>
        <end position="287"/>
    </location>
</feature>
<evidence type="ECO:0000313" key="3">
    <source>
        <dbReference type="EMBL" id="QGU08500.1"/>
    </source>
</evidence>
<reference evidence="3 4" key="1">
    <citation type="submission" date="2019-11" db="EMBL/GenBank/DDBJ databases">
        <title>Complete genome sequence of Corynebacterium kalinowskii 1959, a novel Corynebacterium species isolated from soil of a small paddock in Vilsendorf, Germany.</title>
        <authorList>
            <person name="Schaffert L."/>
            <person name="Ruwe M."/>
            <person name="Milse J."/>
            <person name="Hanuschka K."/>
            <person name="Ortseifen V."/>
            <person name="Droste J."/>
            <person name="Brandt D."/>
            <person name="Schlueter L."/>
            <person name="Kutter Y."/>
            <person name="Vinke S."/>
            <person name="Viehoefer P."/>
            <person name="Jacob L."/>
            <person name="Luebke N.-C."/>
            <person name="Schulte-Berndt E."/>
            <person name="Hain C."/>
            <person name="Linder M."/>
            <person name="Schmidt P."/>
            <person name="Wollenschlaeger L."/>
            <person name="Luttermann T."/>
            <person name="Thieme E."/>
            <person name="Hassa J."/>
            <person name="Haak M."/>
            <person name="Wittchen M."/>
            <person name="Mentz A."/>
            <person name="Persicke M."/>
            <person name="Busche T."/>
            <person name="Ruckert C."/>
        </authorList>
    </citation>
    <scope>NUCLEOTIDE SEQUENCE [LARGE SCALE GENOMIC DNA]</scope>
    <source>
        <strain evidence="3 4">2039</strain>
    </source>
</reference>
<dbReference type="GO" id="GO:0009103">
    <property type="term" value="P:lipopolysaccharide biosynthetic process"/>
    <property type="evidence" value="ECO:0007669"/>
    <property type="project" value="TreeGrafter"/>
</dbReference>
<gene>
    <name evidence="3" type="primary">oatA2</name>
    <name evidence="3" type="ORF">COCCU_13005</name>
</gene>
<protein>
    <submittedName>
        <fullName evidence="3">O-acetyltransferase OatA</fullName>
        <ecNumber evidence="3">2.3.1.-</ecNumber>
    </submittedName>
</protein>
<dbReference type="InterPro" id="IPR002656">
    <property type="entry name" value="Acyl_transf_3_dom"/>
</dbReference>
<dbReference type="RefSeq" id="WP_156232082.1">
    <property type="nucleotide sequence ID" value="NZ_CP046455.1"/>
</dbReference>
<proteinExistence type="predicted"/>
<feature type="transmembrane region" description="Helical" evidence="1">
    <location>
        <begin position="231"/>
        <end position="248"/>
    </location>
</feature>
<keyword evidence="3" id="KW-0808">Transferase</keyword>
<keyword evidence="1" id="KW-0812">Transmembrane</keyword>
<feature type="domain" description="Acyltransferase 3" evidence="2">
    <location>
        <begin position="13"/>
        <end position="352"/>
    </location>
</feature>
<organism evidence="3 4">
    <name type="scientific">Corynebacterium occultum</name>
    <dbReference type="NCBI Taxonomy" id="2675219"/>
    <lineage>
        <taxon>Bacteria</taxon>
        <taxon>Bacillati</taxon>
        <taxon>Actinomycetota</taxon>
        <taxon>Actinomycetes</taxon>
        <taxon>Mycobacteriales</taxon>
        <taxon>Corynebacteriaceae</taxon>
        <taxon>Corynebacterium</taxon>
    </lineage>
</organism>
<feature type="transmembrane region" description="Helical" evidence="1">
    <location>
        <begin position="201"/>
        <end position="219"/>
    </location>
</feature>
<dbReference type="PANTHER" id="PTHR23028:SF53">
    <property type="entry name" value="ACYL_TRANSF_3 DOMAIN-CONTAINING PROTEIN"/>
    <property type="match status" value="1"/>
</dbReference>
<dbReference type="InterPro" id="IPR050879">
    <property type="entry name" value="Acyltransferase_3"/>
</dbReference>
<dbReference type="KEGG" id="cok:COCCU_13005"/>
<feature type="transmembrane region" description="Helical" evidence="1">
    <location>
        <begin position="170"/>
        <end position="189"/>
    </location>
</feature>
<sequence>MHSAQSYATGFIPSLEGLRAVAALGVLLTHVAFQTGMDPATFPGDILARFDFFVPVFFALSAFLLWRRHRRDFAEGYGVGRYYLNRLGRIFPAYLVLVVGVLLLLPEASGVSWQVALANLLMVQLYVPDALAPGLTHLWSLVVELAFYLALPLLGLGIGTRSRRVRLSTIVALGLVGFGWPWLGFVVSSGTAESGMPNMQIFPFSYLAWFAVGLLAAEYEGRVPAGVQRILRWRWLWWALALLTAWVAAQKWYGPLGLEHPTPWEFNLRVIAGTLFAAFVVVPYALAPGSRWLETWWMQALGRWSYSIFLWHLAVLTVAFPILGMSLFSGSLIDFLLMSAFVTVASVVVSAASYVLVEEPARRWVRDLGKGIFGDSVRGRAGAQVSVGDDAVLGGKHRK</sequence>
<feature type="transmembrane region" description="Helical" evidence="1">
    <location>
        <begin position="308"/>
        <end position="329"/>
    </location>
</feature>
<keyword evidence="4" id="KW-1185">Reference proteome</keyword>
<name>A0A6B8WET5_9CORY</name>
<evidence type="ECO:0000313" key="4">
    <source>
        <dbReference type="Proteomes" id="UP000424462"/>
    </source>
</evidence>
<keyword evidence="1" id="KW-0472">Membrane</keyword>
<evidence type="ECO:0000259" key="2">
    <source>
        <dbReference type="Pfam" id="PF01757"/>
    </source>
</evidence>
<keyword evidence="1" id="KW-1133">Transmembrane helix</keyword>
<dbReference type="PANTHER" id="PTHR23028">
    <property type="entry name" value="ACETYLTRANSFERASE"/>
    <property type="match status" value="1"/>
</dbReference>
<accession>A0A6B8WET5</accession>
<keyword evidence="3" id="KW-0012">Acyltransferase</keyword>
<dbReference type="GO" id="GO:0016747">
    <property type="term" value="F:acyltransferase activity, transferring groups other than amino-acyl groups"/>
    <property type="evidence" value="ECO:0007669"/>
    <property type="project" value="InterPro"/>
</dbReference>
<dbReference type="AlphaFoldDB" id="A0A6B8WET5"/>
<feature type="transmembrane region" description="Helical" evidence="1">
    <location>
        <begin position="46"/>
        <end position="66"/>
    </location>
</feature>
<dbReference type="EC" id="2.3.1.-" evidence="3"/>
<dbReference type="GO" id="GO:0016020">
    <property type="term" value="C:membrane"/>
    <property type="evidence" value="ECO:0007669"/>
    <property type="project" value="TreeGrafter"/>
</dbReference>
<dbReference type="EMBL" id="CP046455">
    <property type="protein sequence ID" value="QGU08500.1"/>
    <property type="molecule type" value="Genomic_DNA"/>
</dbReference>
<evidence type="ECO:0000256" key="1">
    <source>
        <dbReference type="SAM" id="Phobius"/>
    </source>
</evidence>
<dbReference type="Pfam" id="PF01757">
    <property type="entry name" value="Acyl_transf_3"/>
    <property type="match status" value="1"/>
</dbReference>
<feature type="transmembrane region" description="Helical" evidence="1">
    <location>
        <begin position="138"/>
        <end position="158"/>
    </location>
</feature>
<feature type="transmembrane region" description="Helical" evidence="1">
    <location>
        <begin position="87"/>
        <end position="105"/>
    </location>
</feature>